<name>A0A060C3K7_9BORD</name>
<keyword evidence="3 4" id="KW-0472">Membrane</keyword>
<keyword evidence="1 4" id="KW-0812">Transmembrane</keyword>
<dbReference type="EMBL" id="KF120052">
    <property type="protein sequence ID" value="AIA87321.1"/>
    <property type="molecule type" value="Genomic_DNA"/>
</dbReference>
<reference evidence="5" key="1">
    <citation type="journal article" date="2013" name="Environ. Microbiol.">
        <title>Seasonally variable intestinal metagenomes of the red palm weevil (Rhynchophorus ferrugineus).</title>
        <authorList>
            <person name="Jia S."/>
            <person name="Zhang X."/>
            <person name="Zhang G."/>
            <person name="Yin A."/>
            <person name="Zhang S."/>
            <person name="Li F."/>
            <person name="Wang L."/>
            <person name="Zhao D."/>
            <person name="Yun Q."/>
            <person name="Tala"/>
            <person name="Wang J."/>
            <person name="Sun G."/>
            <person name="Baabdullah M."/>
            <person name="Yu X."/>
            <person name="Hu S."/>
            <person name="Al-Mssallem I.S."/>
            <person name="Yu J."/>
        </authorList>
    </citation>
    <scope>NUCLEOTIDE SEQUENCE</scope>
</reference>
<evidence type="ECO:0000256" key="3">
    <source>
        <dbReference type="ARBA" id="ARBA00023136"/>
    </source>
</evidence>
<feature type="transmembrane region" description="Helical" evidence="4">
    <location>
        <begin position="62"/>
        <end position="85"/>
    </location>
</feature>
<evidence type="ECO:0000256" key="2">
    <source>
        <dbReference type="ARBA" id="ARBA00022989"/>
    </source>
</evidence>
<dbReference type="AlphaFoldDB" id="A0A060C3K7"/>
<feature type="non-terminal residue" evidence="5">
    <location>
        <position position="1"/>
    </location>
</feature>
<feature type="transmembrane region" description="Helical" evidence="4">
    <location>
        <begin position="26"/>
        <end position="50"/>
    </location>
</feature>
<dbReference type="PANTHER" id="PTHR48090">
    <property type="entry name" value="UNDECAPRENYL-PHOSPHATE 4-DEOXY-4-FORMAMIDO-L-ARABINOSE TRANSFERASE-RELATED"/>
    <property type="match status" value="1"/>
</dbReference>
<evidence type="ECO:0000256" key="4">
    <source>
        <dbReference type="SAM" id="Phobius"/>
    </source>
</evidence>
<evidence type="ECO:0000256" key="1">
    <source>
        <dbReference type="ARBA" id="ARBA00022692"/>
    </source>
</evidence>
<dbReference type="GO" id="GO:0005886">
    <property type="term" value="C:plasma membrane"/>
    <property type="evidence" value="ECO:0007669"/>
    <property type="project" value="TreeGrafter"/>
</dbReference>
<accession>A0A060C3K7</accession>
<proteinExistence type="predicted"/>
<dbReference type="PANTHER" id="PTHR48090:SF3">
    <property type="entry name" value="UNDECAPRENYL-PHOSPHATE 4-DEOXY-4-FORMAMIDO-L-ARABINOSE TRANSFERASE"/>
    <property type="match status" value="1"/>
</dbReference>
<sequence>STFRPFRLFHFALDGLTAFTTWPLRLLSVSGIILSLLSFAYGAAIVVGYLLHGNAVQGWSSLITVILFFAGINLISIGVLGEYVARIFDEVKRRPLYLVQGRTGQGLVPADTTAGGSVPSCLMVSGPSRARVLPRHQGLARVAIRRCVEMPRSGSNIKVNAAT</sequence>
<feature type="non-terminal residue" evidence="5">
    <location>
        <position position="163"/>
    </location>
</feature>
<evidence type="ECO:0000313" key="5">
    <source>
        <dbReference type="EMBL" id="AIA87321.1"/>
    </source>
</evidence>
<organism evidence="5">
    <name type="scientific">uncultured Bordetella sp</name>
    <dbReference type="NCBI Taxonomy" id="296836"/>
    <lineage>
        <taxon>Bacteria</taxon>
        <taxon>Pseudomonadati</taxon>
        <taxon>Pseudomonadota</taxon>
        <taxon>Betaproteobacteria</taxon>
        <taxon>Burkholderiales</taxon>
        <taxon>Alcaligenaceae</taxon>
        <taxon>Bordetella</taxon>
        <taxon>environmental samples</taxon>
    </lineage>
</organism>
<dbReference type="InterPro" id="IPR050256">
    <property type="entry name" value="Glycosyltransferase_2"/>
</dbReference>
<protein>
    <submittedName>
        <fullName evidence="5">CAZy families GT2 protein</fullName>
    </submittedName>
</protein>
<keyword evidence="2 4" id="KW-1133">Transmembrane helix</keyword>